<dbReference type="RefSeq" id="WP_128700809.1">
    <property type="nucleotide sequence ID" value="NZ_CP019384.1"/>
</dbReference>
<dbReference type="Proteomes" id="UP000287243">
    <property type="component" value="Chromosome"/>
</dbReference>
<name>A0A410P6R4_VELA1</name>
<dbReference type="EMBL" id="CP019384">
    <property type="protein sequence ID" value="QAT17843.1"/>
    <property type="molecule type" value="Genomic_DNA"/>
</dbReference>
<proteinExistence type="predicted"/>
<evidence type="ECO:0000313" key="1">
    <source>
        <dbReference type="EMBL" id="QAT17843.1"/>
    </source>
</evidence>
<gene>
    <name evidence="1" type="ORF">BU251_08955</name>
</gene>
<dbReference type="AlphaFoldDB" id="A0A410P6R4"/>
<accession>A0A410P6R4</accession>
<protein>
    <submittedName>
        <fullName evidence="1">Uncharacterized protein</fullName>
    </submittedName>
</protein>
<keyword evidence="2" id="KW-1185">Reference proteome</keyword>
<evidence type="ECO:0000313" key="2">
    <source>
        <dbReference type="Proteomes" id="UP000287243"/>
    </source>
</evidence>
<organism evidence="1 2">
    <name type="scientific">Velamenicoccus archaeovorus</name>
    <dbReference type="NCBI Taxonomy" id="1930593"/>
    <lineage>
        <taxon>Bacteria</taxon>
        <taxon>Pseudomonadati</taxon>
        <taxon>Candidatus Omnitrophota</taxon>
        <taxon>Candidatus Velamenicoccus</taxon>
    </lineage>
</organism>
<reference evidence="1 2" key="1">
    <citation type="submission" date="2017-01" db="EMBL/GenBank/DDBJ databases">
        <title>First insights into the biology of 'candidatus Vampirococcus archaeovorus'.</title>
        <authorList>
            <person name="Kizina J."/>
            <person name="Jordan S."/>
            <person name="Stueber K."/>
            <person name="Reinhardt R."/>
            <person name="Harder J."/>
        </authorList>
    </citation>
    <scope>NUCLEOTIDE SEQUENCE [LARGE SCALE GENOMIC DNA]</scope>
    <source>
        <strain evidence="1 2">LiM</strain>
    </source>
</reference>
<sequence length="71" mass="7748">MAAPTKQEMLENVETAINARISGGAVQSYSIGGRNLQYIPLQDLYKLRDQLRREIAGSGGTTTYVSFGRPS</sequence>
<dbReference type="KEGG" id="vai:BU251_08955"/>